<dbReference type="AlphaFoldDB" id="A0A4Y2J9E0"/>
<dbReference type="PANTHER" id="PTHR10492">
    <property type="match status" value="1"/>
</dbReference>
<sequence length="170" mass="19949">MLLYHVSGAKSFEELRTYDSVTMDNFKQACRASNLLEDGGEWRNCLTEESNFQMPTKLMQLFSFICVFCKKYFLFYLCPTSPLELWEVFKSYFCEDFVLHTSVQQSVNLALHNIADHLHTHNMTLTSIGLPEPSTSHSYVNIDFYDLEKERKEGERLMTMLNPKQRTIFD</sequence>
<comment type="caution">
    <text evidence="1">The sequence shown here is derived from an EMBL/GenBank/DDBJ whole genome shotgun (WGS) entry which is preliminary data.</text>
</comment>
<organism evidence="1 2">
    <name type="scientific">Araneus ventricosus</name>
    <name type="common">Orbweaver spider</name>
    <name type="synonym">Epeira ventricosa</name>
    <dbReference type="NCBI Taxonomy" id="182803"/>
    <lineage>
        <taxon>Eukaryota</taxon>
        <taxon>Metazoa</taxon>
        <taxon>Ecdysozoa</taxon>
        <taxon>Arthropoda</taxon>
        <taxon>Chelicerata</taxon>
        <taxon>Arachnida</taxon>
        <taxon>Araneae</taxon>
        <taxon>Araneomorphae</taxon>
        <taxon>Entelegynae</taxon>
        <taxon>Araneoidea</taxon>
        <taxon>Araneidae</taxon>
        <taxon>Araneus</taxon>
    </lineage>
</organism>
<dbReference type="PANTHER" id="PTHR10492:SF57">
    <property type="entry name" value="ATP-DEPENDENT DNA HELICASE"/>
    <property type="match status" value="1"/>
</dbReference>
<accession>A0A4Y2J9E0</accession>
<dbReference type="Proteomes" id="UP000499080">
    <property type="component" value="Unassembled WGS sequence"/>
</dbReference>
<reference evidence="1 2" key="1">
    <citation type="journal article" date="2019" name="Sci. Rep.">
        <title>Orb-weaving spider Araneus ventricosus genome elucidates the spidroin gene catalogue.</title>
        <authorList>
            <person name="Kono N."/>
            <person name="Nakamura H."/>
            <person name="Ohtoshi R."/>
            <person name="Moran D.A.P."/>
            <person name="Shinohara A."/>
            <person name="Yoshida Y."/>
            <person name="Fujiwara M."/>
            <person name="Mori M."/>
            <person name="Tomita M."/>
            <person name="Arakawa K."/>
        </authorList>
    </citation>
    <scope>NUCLEOTIDE SEQUENCE [LARGE SCALE GENOMIC DNA]</scope>
</reference>
<gene>
    <name evidence="1" type="ORF">AVEN_207408_1</name>
</gene>
<evidence type="ECO:0000313" key="1">
    <source>
        <dbReference type="EMBL" id="GBM86901.1"/>
    </source>
</evidence>
<evidence type="ECO:0000313" key="2">
    <source>
        <dbReference type="Proteomes" id="UP000499080"/>
    </source>
</evidence>
<dbReference type="EMBL" id="BGPR01003346">
    <property type="protein sequence ID" value="GBM86901.1"/>
    <property type="molecule type" value="Genomic_DNA"/>
</dbReference>
<proteinExistence type="predicted"/>
<name>A0A4Y2J9E0_ARAVE</name>
<dbReference type="OrthoDB" id="1728974at2759"/>
<protein>
    <submittedName>
        <fullName evidence="1">Uncharacterized protein</fullName>
    </submittedName>
</protein>
<keyword evidence="2" id="KW-1185">Reference proteome</keyword>